<feature type="transmembrane region" description="Helical" evidence="2">
    <location>
        <begin position="12"/>
        <end position="33"/>
    </location>
</feature>
<dbReference type="InterPro" id="IPR008160">
    <property type="entry name" value="Collagen"/>
</dbReference>
<comment type="caution">
    <text evidence="3">The sequence shown here is derived from an EMBL/GenBank/DDBJ whole genome shotgun (WGS) entry which is preliminary data.</text>
</comment>
<dbReference type="Proteomes" id="UP000067448">
    <property type="component" value="Unassembled WGS sequence"/>
</dbReference>
<evidence type="ECO:0000256" key="2">
    <source>
        <dbReference type="SAM" id="Phobius"/>
    </source>
</evidence>
<protein>
    <submittedName>
        <fullName evidence="3">Collagen triple helix repeat</fullName>
    </submittedName>
</protein>
<dbReference type="RefSeq" id="WP_059081589.1">
    <property type="nucleotide sequence ID" value="NZ_BCMM01000021.1"/>
</dbReference>
<evidence type="ECO:0000313" key="4">
    <source>
        <dbReference type="Proteomes" id="UP000067448"/>
    </source>
</evidence>
<feature type="region of interest" description="Disordered" evidence="1">
    <location>
        <begin position="93"/>
        <end position="235"/>
    </location>
</feature>
<name>A0A100JQV8_STRSC</name>
<reference evidence="4" key="1">
    <citation type="submission" date="2015-11" db="EMBL/GenBank/DDBJ databases">
        <authorList>
            <consortium name="Cross-ministerial Strategic Innovation Promotion Program (SIP) consortium"/>
            <person name="Tomihama T."/>
            <person name="Ikenaga M."/>
            <person name="Sakai M."/>
            <person name="Okubo T."/>
            <person name="Ikeda S."/>
        </authorList>
    </citation>
    <scope>NUCLEOTIDE SEQUENCE [LARGE SCALE GENOMIC DNA]</scope>
    <source>
        <strain evidence="4">S58</strain>
    </source>
</reference>
<proteinExistence type="predicted"/>
<sequence length="235" mass="23585">MTRTEQALARRWRPLALLCWLIALSGAVVIIWGRMDAAAGRATEAAAEADLRGQAVSTLASDVRALRTQVKAGGETPVAPDPSDAVDDLPARARVPVPIPGPQGDPGQRGAEGLPGEPGRPGASGSPGQNGRDGADGEAGSPGEAGAEGPAGPAGPPGVQGEPGPAGVQGEKGERGEPGERGPAGPDCPDGYSLQAPAWDEDALICRRDGAPDGGGDTQPESPLAVALEPRRRYA</sequence>
<evidence type="ECO:0000256" key="1">
    <source>
        <dbReference type="SAM" id="MobiDB-lite"/>
    </source>
</evidence>
<evidence type="ECO:0000313" key="3">
    <source>
        <dbReference type="EMBL" id="GAQ64037.1"/>
    </source>
</evidence>
<reference evidence="3 4" key="2">
    <citation type="journal article" date="2016" name="Genome Announc.">
        <title>Draft Genome Sequences of Streptomyces scabiei S58, Streptomyces turgidiscabies T45, and Streptomyces acidiscabies a10, the Pathogens of Potato Common Scab, Isolated in Japan.</title>
        <authorList>
            <person name="Tomihama T."/>
            <person name="Nishi Y."/>
            <person name="Sakai M."/>
            <person name="Ikenaga M."/>
            <person name="Okubo T."/>
            <person name="Ikeda S."/>
        </authorList>
    </citation>
    <scope>NUCLEOTIDE SEQUENCE [LARGE SCALE GENOMIC DNA]</scope>
    <source>
        <strain evidence="3 4">S58</strain>
    </source>
</reference>
<keyword evidence="3" id="KW-0176">Collagen</keyword>
<keyword evidence="2" id="KW-0812">Transmembrane</keyword>
<keyword evidence="2" id="KW-1133">Transmembrane helix</keyword>
<feature type="compositionally biased region" description="Low complexity" evidence="1">
    <location>
        <begin position="138"/>
        <end position="169"/>
    </location>
</feature>
<keyword evidence="2" id="KW-0472">Membrane</keyword>
<reference evidence="4" key="3">
    <citation type="submission" date="2016-02" db="EMBL/GenBank/DDBJ databases">
        <title>Draft genome of pathogenic Streptomyces sp. in Japan.</title>
        <authorList>
            <person name="Tomihama T."/>
            <person name="Ikenaga M."/>
            <person name="Sakai M."/>
            <person name="Okubo T."/>
            <person name="Ikeda S."/>
        </authorList>
    </citation>
    <scope>NUCLEOTIDE SEQUENCE [LARGE SCALE GENOMIC DNA]</scope>
    <source>
        <strain evidence="4">S58</strain>
    </source>
</reference>
<gene>
    <name evidence="3" type="ORF">SsS58_04426</name>
</gene>
<feature type="compositionally biased region" description="Basic and acidic residues" evidence="1">
    <location>
        <begin position="171"/>
        <end position="180"/>
    </location>
</feature>
<dbReference type="PANTHER" id="PTHR24637">
    <property type="entry name" value="COLLAGEN"/>
    <property type="match status" value="1"/>
</dbReference>
<dbReference type="Pfam" id="PF01391">
    <property type="entry name" value="Collagen"/>
    <property type="match status" value="1"/>
</dbReference>
<dbReference type="AlphaFoldDB" id="A0A100JQV8"/>
<organism evidence="3 4">
    <name type="scientific">Streptomyces scabiei</name>
    <dbReference type="NCBI Taxonomy" id="1930"/>
    <lineage>
        <taxon>Bacteria</taxon>
        <taxon>Bacillati</taxon>
        <taxon>Actinomycetota</taxon>
        <taxon>Actinomycetes</taxon>
        <taxon>Kitasatosporales</taxon>
        <taxon>Streptomycetaceae</taxon>
        <taxon>Streptomyces</taxon>
    </lineage>
</organism>
<accession>A0A100JQV8</accession>
<dbReference type="PANTHER" id="PTHR24637:SF421">
    <property type="entry name" value="CUTICLE COLLAGEN DPY-2"/>
    <property type="match status" value="1"/>
</dbReference>
<dbReference type="EMBL" id="BCMM01000021">
    <property type="protein sequence ID" value="GAQ64037.1"/>
    <property type="molecule type" value="Genomic_DNA"/>
</dbReference>